<dbReference type="InterPro" id="IPR020843">
    <property type="entry name" value="ER"/>
</dbReference>
<dbReference type="STRING" id="576118.SAMN05216216_105113"/>
<keyword evidence="6 10" id="KW-0862">Zinc</keyword>
<dbReference type="EC" id="1.1.1.1" evidence="3"/>
<evidence type="ECO:0000256" key="4">
    <source>
        <dbReference type="ARBA" id="ARBA00016352"/>
    </source>
</evidence>
<evidence type="ECO:0000256" key="9">
    <source>
        <dbReference type="ARBA" id="ARBA00049243"/>
    </source>
</evidence>
<keyword evidence="13" id="KW-1185">Reference proteome</keyword>
<dbReference type="Gene3D" id="3.40.50.720">
    <property type="entry name" value="NAD(P)-binding Rossmann-like Domain"/>
    <property type="match status" value="1"/>
</dbReference>
<evidence type="ECO:0000313" key="13">
    <source>
        <dbReference type="Proteomes" id="UP000199008"/>
    </source>
</evidence>
<dbReference type="InterPro" id="IPR002328">
    <property type="entry name" value="ADH_Zn_CS"/>
</dbReference>
<protein>
    <recommendedName>
        <fullName evidence="4">Alcohol dehydrogenase</fullName>
        <ecNumber evidence="3">1.1.1.1</ecNumber>
    </recommendedName>
</protein>
<evidence type="ECO:0000256" key="2">
    <source>
        <dbReference type="ARBA" id="ARBA00008072"/>
    </source>
</evidence>
<evidence type="ECO:0000256" key="10">
    <source>
        <dbReference type="RuleBase" id="RU361277"/>
    </source>
</evidence>
<feature type="domain" description="Enoyl reductase (ER)" evidence="11">
    <location>
        <begin position="8"/>
        <end position="313"/>
    </location>
</feature>
<comment type="cofactor">
    <cofactor evidence="1 10">
        <name>Zn(2+)</name>
        <dbReference type="ChEBI" id="CHEBI:29105"/>
    </cofactor>
</comment>
<comment type="similarity">
    <text evidence="2 10">Belongs to the zinc-containing alcohol dehydrogenase family.</text>
</comment>
<evidence type="ECO:0000256" key="3">
    <source>
        <dbReference type="ARBA" id="ARBA00013190"/>
    </source>
</evidence>
<dbReference type="InterPro" id="IPR036291">
    <property type="entry name" value="NAD(P)-bd_dom_sf"/>
</dbReference>
<dbReference type="InterPro" id="IPR013149">
    <property type="entry name" value="ADH-like_C"/>
</dbReference>
<dbReference type="SUPFAM" id="SSF51735">
    <property type="entry name" value="NAD(P)-binding Rossmann-fold domains"/>
    <property type="match status" value="1"/>
</dbReference>
<dbReference type="EMBL" id="FNFY01000005">
    <property type="protein sequence ID" value="SDK60889.1"/>
    <property type="molecule type" value="Genomic_DNA"/>
</dbReference>
<evidence type="ECO:0000256" key="6">
    <source>
        <dbReference type="ARBA" id="ARBA00022833"/>
    </source>
</evidence>
<dbReference type="PANTHER" id="PTHR42940:SF8">
    <property type="entry name" value="VACUOLAR PROTEIN SORTING-ASSOCIATED PROTEIN 11"/>
    <property type="match status" value="1"/>
</dbReference>
<evidence type="ECO:0000259" key="11">
    <source>
        <dbReference type="SMART" id="SM00829"/>
    </source>
</evidence>
<evidence type="ECO:0000313" key="12">
    <source>
        <dbReference type="EMBL" id="SDK60889.1"/>
    </source>
</evidence>
<dbReference type="CDD" id="cd08254">
    <property type="entry name" value="hydroxyacyl_CoA_DH"/>
    <property type="match status" value="1"/>
</dbReference>
<dbReference type="InterPro" id="IPR011032">
    <property type="entry name" value="GroES-like_sf"/>
</dbReference>
<reference evidence="13" key="1">
    <citation type="submission" date="2016-10" db="EMBL/GenBank/DDBJ databases">
        <authorList>
            <person name="Varghese N."/>
            <person name="Submissions S."/>
        </authorList>
    </citation>
    <scope>NUCLEOTIDE SEQUENCE [LARGE SCALE GENOMIC DNA]</scope>
    <source>
        <strain evidence="13">CGMCC 1.8895</strain>
    </source>
</reference>
<evidence type="ECO:0000256" key="5">
    <source>
        <dbReference type="ARBA" id="ARBA00022723"/>
    </source>
</evidence>
<evidence type="ECO:0000256" key="1">
    <source>
        <dbReference type="ARBA" id="ARBA00001947"/>
    </source>
</evidence>
<evidence type="ECO:0000256" key="7">
    <source>
        <dbReference type="ARBA" id="ARBA00023002"/>
    </source>
</evidence>
<dbReference type="Proteomes" id="UP000199008">
    <property type="component" value="Unassembled WGS sequence"/>
</dbReference>
<keyword evidence="5 10" id="KW-0479">Metal-binding</keyword>
<dbReference type="InterPro" id="IPR013154">
    <property type="entry name" value="ADH-like_N"/>
</dbReference>
<evidence type="ECO:0000256" key="8">
    <source>
        <dbReference type="ARBA" id="ARBA00049164"/>
    </source>
</evidence>
<dbReference type="PROSITE" id="PS00059">
    <property type="entry name" value="ADH_ZINC"/>
    <property type="match status" value="1"/>
</dbReference>
<dbReference type="Pfam" id="PF00107">
    <property type="entry name" value="ADH_zinc_N"/>
    <property type="match status" value="1"/>
</dbReference>
<sequence length="317" mass="33337">MKGWQFVDTNKPLELVEKEDPKAEAGKVVIDMKVAGLCHSDVGVLRGEGWKALLGELFVIMGHEIAGVISEVGDGVTDYKVGDKVAVCPTGPSGTAPGYAYDGGFGTKVLAPAEDLVRIPDGVSFAAAAAGTDAGMTSYHAAFNKGGIKKGMKVGMIGIGGLGQVALEAAIAQDIEVYAIDTNPKARELAKDLGAAGVYENVKEIAEFEPEVIIDYAGFDITTREALESVAFQGKVVLVGMGKLETTVNVTSMITKQATLVGSNGGTKQDIEDMYTLMAEGKVSPKITEITFDEIPEGIQMLEDNKVTGRLVANMEE</sequence>
<dbReference type="Gene3D" id="3.90.180.10">
    <property type="entry name" value="Medium-chain alcohol dehydrogenases, catalytic domain"/>
    <property type="match status" value="2"/>
</dbReference>
<dbReference type="AlphaFoldDB" id="A0A1G9DAH4"/>
<dbReference type="GO" id="GO:0004022">
    <property type="term" value="F:alcohol dehydrogenase (NAD+) activity"/>
    <property type="evidence" value="ECO:0007669"/>
    <property type="project" value="UniProtKB-EC"/>
</dbReference>
<gene>
    <name evidence="12" type="ORF">SAMN05216216_105113</name>
</gene>
<dbReference type="GO" id="GO:0008270">
    <property type="term" value="F:zinc ion binding"/>
    <property type="evidence" value="ECO:0007669"/>
    <property type="project" value="InterPro"/>
</dbReference>
<comment type="catalytic activity">
    <reaction evidence="9">
        <text>a primary alcohol + NAD(+) = an aldehyde + NADH + H(+)</text>
        <dbReference type="Rhea" id="RHEA:10736"/>
        <dbReference type="ChEBI" id="CHEBI:15378"/>
        <dbReference type="ChEBI" id="CHEBI:15734"/>
        <dbReference type="ChEBI" id="CHEBI:17478"/>
        <dbReference type="ChEBI" id="CHEBI:57540"/>
        <dbReference type="ChEBI" id="CHEBI:57945"/>
        <dbReference type="EC" id="1.1.1.1"/>
    </reaction>
</comment>
<dbReference type="Pfam" id="PF08240">
    <property type="entry name" value="ADH_N"/>
    <property type="match status" value="1"/>
</dbReference>
<dbReference type="RefSeq" id="WP_092985252.1">
    <property type="nucleotide sequence ID" value="NZ_FNFY01000005.1"/>
</dbReference>
<dbReference type="SUPFAM" id="SSF50129">
    <property type="entry name" value="GroES-like"/>
    <property type="match status" value="1"/>
</dbReference>
<organism evidence="12 13">
    <name type="scientific">Lacicoccus qingdaonensis</name>
    <dbReference type="NCBI Taxonomy" id="576118"/>
    <lineage>
        <taxon>Bacteria</taxon>
        <taxon>Bacillati</taxon>
        <taxon>Bacillota</taxon>
        <taxon>Bacilli</taxon>
        <taxon>Bacillales</taxon>
        <taxon>Salinicoccaceae</taxon>
        <taxon>Lacicoccus</taxon>
    </lineage>
</organism>
<name>A0A1G9DAH4_9BACL</name>
<dbReference type="SMART" id="SM00829">
    <property type="entry name" value="PKS_ER"/>
    <property type="match status" value="1"/>
</dbReference>
<proteinExistence type="inferred from homology"/>
<keyword evidence="7" id="KW-0560">Oxidoreductase</keyword>
<dbReference type="PANTHER" id="PTHR42940">
    <property type="entry name" value="ALCOHOL DEHYDROGENASE 1-RELATED"/>
    <property type="match status" value="1"/>
</dbReference>
<accession>A0A1G9DAH4</accession>
<dbReference type="OrthoDB" id="9770238at2"/>
<comment type="catalytic activity">
    <reaction evidence="8">
        <text>a secondary alcohol + NAD(+) = a ketone + NADH + H(+)</text>
        <dbReference type="Rhea" id="RHEA:10740"/>
        <dbReference type="ChEBI" id="CHEBI:15378"/>
        <dbReference type="ChEBI" id="CHEBI:17087"/>
        <dbReference type="ChEBI" id="CHEBI:35681"/>
        <dbReference type="ChEBI" id="CHEBI:57540"/>
        <dbReference type="ChEBI" id="CHEBI:57945"/>
        <dbReference type="EC" id="1.1.1.1"/>
    </reaction>
</comment>